<evidence type="ECO:0000313" key="2">
    <source>
        <dbReference type="EMBL" id="CAF1209871.1"/>
    </source>
</evidence>
<dbReference type="Proteomes" id="UP000663832">
    <property type="component" value="Unassembled WGS sequence"/>
</dbReference>
<dbReference type="AlphaFoldDB" id="A0A815F820"/>
<dbReference type="SMART" id="SM00028">
    <property type="entry name" value="TPR"/>
    <property type="match status" value="4"/>
</dbReference>
<evidence type="ECO:0000313" key="3">
    <source>
        <dbReference type="EMBL" id="CAF1322487.1"/>
    </source>
</evidence>
<sequence>MHLRNSSDQAQRKRRNENFIGIWLHDKNSLSVEMHDAMITRLKETFDYIRVFDDILPFTSYILKTNLVADVIVIISSILHGPSMCHLVEQQAKKKENKLREQYVLLFQPTNQSFEHPMYESIDELFIKIGSDIESYPQRPSSTELDAVVSQTIDEYKKSRLIPPLGVLNSSLKQNSIRQLSNESLRFIQFQSLVEIMLRMHHDENISKDDMLSACREYYADNIVELSKIKEFQDNYTARNVIAYYTDDSFCFRMVNRAFRSEDIEHIFVYRLFITDLHKELARKTDEKQKIEEDFVVYRGQKLPNTILQQLKDNVHGLISMNGFLSTTKNKKAAKAFSGDDVIRDNHESVVFELHIKKPNNYTGKPFADISLNYNEMNEEEEVLFSVGAVWRIEDVSRRDHIWNIKLTNCSDLDNDLEQYLTSLSDGYSFLSIGNLLQQLGENTKAENFYRYMLKNEPNLTDENKGFLHFYIGILRAKERDYHGAIDKLNTAIPYFSLPAVTSEKASCLTTLIANTSISKHRFDIYFNIGVAHFRTGNRREAKEAWEHALIEKGSPEDMAKVNRYLGELAHICGNLKEAAEYHKTASESITKSSANEDAKHDYKRKYDEAMQLSNKMDERLNLKRQRTRNDNEPPN</sequence>
<dbReference type="OrthoDB" id="10018093at2759"/>
<dbReference type="InterPro" id="IPR019734">
    <property type="entry name" value="TPR_rpt"/>
</dbReference>
<dbReference type="SUPFAM" id="SSF48452">
    <property type="entry name" value="TPR-like"/>
    <property type="match status" value="1"/>
</dbReference>
<gene>
    <name evidence="3" type="ORF">BJG266_LOCUS33424</name>
    <name evidence="2" type="ORF">QVE165_LOCUS26302</name>
</gene>
<dbReference type="EMBL" id="CAJNOI010000643">
    <property type="protein sequence ID" value="CAF1322487.1"/>
    <property type="molecule type" value="Genomic_DNA"/>
</dbReference>
<dbReference type="InterPro" id="IPR011990">
    <property type="entry name" value="TPR-like_helical_dom_sf"/>
</dbReference>
<proteinExistence type="predicted"/>
<organism evidence="3 5">
    <name type="scientific">Adineta steineri</name>
    <dbReference type="NCBI Taxonomy" id="433720"/>
    <lineage>
        <taxon>Eukaryota</taxon>
        <taxon>Metazoa</taxon>
        <taxon>Spiralia</taxon>
        <taxon>Gnathifera</taxon>
        <taxon>Rotifera</taxon>
        <taxon>Eurotatoria</taxon>
        <taxon>Bdelloidea</taxon>
        <taxon>Adinetida</taxon>
        <taxon>Adinetidae</taxon>
        <taxon>Adineta</taxon>
    </lineage>
</organism>
<feature type="compositionally biased region" description="Basic and acidic residues" evidence="1">
    <location>
        <begin position="595"/>
        <end position="606"/>
    </location>
</feature>
<accession>A0A815F820</accession>
<evidence type="ECO:0000313" key="5">
    <source>
        <dbReference type="Proteomes" id="UP000663877"/>
    </source>
</evidence>
<dbReference type="Gene3D" id="1.25.40.10">
    <property type="entry name" value="Tetratricopeptide repeat domain"/>
    <property type="match status" value="1"/>
</dbReference>
<feature type="region of interest" description="Disordered" evidence="1">
    <location>
        <begin position="587"/>
        <end position="606"/>
    </location>
</feature>
<dbReference type="Proteomes" id="UP000663877">
    <property type="component" value="Unassembled WGS sequence"/>
</dbReference>
<feature type="region of interest" description="Disordered" evidence="1">
    <location>
        <begin position="614"/>
        <end position="636"/>
    </location>
</feature>
<name>A0A815F820_9BILA</name>
<evidence type="ECO:0000256" key="1">
    <source>
        <dbReference type="SAM" id="MobiDB-lite"/>
    </source>
</evidence>
<dbReference type="SUPFAM" id="SSF56399">
    <property type="entry name" value="ADP-ribosylation"/>
    <property type="match status" value="1"/>
</dbReference>
<reference evidence="3" key="1">
    <citation type="submission" date="2021-02" db="EMBL/GenBank/DDBJ databases">
        <authorList>
            <person name="Nowell W R."/>
        </authorList>
    </citation>
    <scope>NUCLEOTIDE SEQUENCE</scope>
</reference>
<feature type="compositionally biased region" description="Basic and acidic residues" evidence="1">
    <location>
        <begin position="616"/>
        <end position="636"/>
    </location>
</feature>
<evidence type="ECO:0000313" key="4">
    <source>
        <dbReference type="Proteomes" id="UP000663832"/>
    </source>
</evidence>
<dbReference type="PROSITE" id="PS51996">
    <property type="entry name" value="TR_MART"/>
    <property type="match status" value="1"/>
</dbReference>
<keyword evidence="4" id="KW-1185">Reference proteome</keyword>
<protein>
    <submittedName>
        <fullName evidence="3">Uncharacterized protein</fullName>
    </submittedName>
</protein>
<dbReference type="Gene3D" id="3.90.176.10">
    <property type="entry name" value="Toxin ADP-ribosyltransferase, Chain A, domain 1"/>
    <property type="match status" value="1"/>
</dbReference>
<dbReference type="EMBL" id="CAJNOM010000194">
    <property type="protein sequence ID" value="CAF1209871.1"/>
    <property type="molecule type" value="Genomic_DNA"/>
</dbReference>
<comment type="caution">
    <text evidence="3">The sequence shown here is derived from an EMBL/GenBank/DDBJ whole genome shotgun (WGS) entry which is preliminary data.</text>
</comment>